<dbReference type="GeneID" id="14005400"/>
<evidence type="ECO:0000313" key="2">
    <source>
        <dbReference type="Proteomes" id="UP000007597"/>
    </source>
</evidence>
<proteinExistence type="predicted"/>
<dbReference type="EMBL" id="JN371769">
    <property type="protein sequence ID" value="AFD02976.1"/>
    <property type="molecule type" value="Genomic_DNA"/>
</dbReference>
<keyword evidence="2" id="KW-1185">Reference proteome</keyword>
<reference evidence="1 2" key="1">
    <citation type="submission" date="2011-07" db="EMBL/GenBank/DDBJ databases">
        <title>Viral Tagging: a high-throughput approach to explore virus-host interactions.</title>
        <authorList>
            <person name="Deng L."/>
            <person name="Sullivan M.B."/>
            <person name="Poulos B."/>
            <person name="Ignacio Espinoza J.C."/>
        </authorList>
    </citation>
    <scope>NUCLEOTIDE SEQUENCE [LARGE SCALE GENOMIC DNA]</scope>
</reference>
<name>H8ZNB5_9CAUD</name>
<dbReference type="KEGG" id="vg:14005400"/>
<dbReference type="RefSeq" id="YP_007001627.1">
    <property type="nucleotide sequence ID" value="NC_019443.1"/>
</dbReference>
<dbReference type="Proteomes" id="UP000007597">
    <property type="component" value="Segment"/>
</dbReference>
<dbReference type="OrthoDB" id="11402at10239"/>
<protein>
    <submittedName>
        <fullName evidence="1">Gp19 tail tube monomer protein</fullName>
    </submittedName>
</protein>
<organism evidence="1 2">
    <name type="scientific">Synechococcus phage metaG-MbCM1</name>
    <dbReference type="NCBI Taxonomy" id="1079999"/>
    <lineage>
        <taxon>Viruses</taxon>
        <taxon>Duplodnaviria</taxon>
        <taxon>Heunggongvirae</taxon>
        <taxon>Uroviricota</taxon>
        <taxon>Caudoviricetes</taxon>
        <taxon>Pantevenvirales</taxon>
        <taxon>Kyanoviridae</taxon>
        <taxon>Galenevirus</taxon>
        <taxon>Galenevirus mbcm1</taxon>
    </lineage>
</organism>
<evidence type="ECO:0000313" key="1">
    <source>
        <dbReference type="EMBL" id="AFD02976.1"/>
    </source>
</evidence>
<sequence>MSAQNWYQEQLTNKNFLSPIGFVFLLEKARKVSFLCQRASIPELNVGDIQIPTRGLVRVPIEGNIDYGDLTLEFIVDEDLRNYMEIHNWLRALGTPDNVGERTSWMQANSDRTFNDRGSKVSDGTLQVLNNNNIANFDVVFEEMFPVSLSTLDFNVTNTDTDYLTASVTFKYLLYEIRNTNQRTRR</sequence>
<accession>H8ZNB5</accession>